<reference evidence="2 3" key="1">
    <citation type="submission" date="2020-08" db="EMBL/GenBank/DDBJ databases">
        <title>Genomic Encyclopedia of Type Strains, Phase IV (KMG-IV): sequencing the most valuable type-strain genomes for metagenomic binning, comparative biology and taxonomic classification.</title>
        <authorList>
            <person name="Goeker M."/>
        </authorList>
    </citation>
    <scope>NUCLEOTIDE SEQUENCE [LARGE SCALE GENOMIC DNA]</scope>
    <source>
        <strain evidence="2 3">DSM 27165</strain>
    </source>
</reference>
<keyword evidence="3" id="KW-1185">Reference proteome</keyword>
<dbReference type="PANTHER" id="PTHR33361">
    <property type="entry name" value="GLR0591 PROTEIN"/>
    <property type="match status" value="1"/>
</dbReference>
<dbReference type="Pfam" id="PF05960">
    <property type="entry name" value="DUF885"/>
    <property type="match status" value="1"/>
</dbReference>
<evidence type="ECO:0000313" key="2">
    <source>
        <dbReference type="EMBL" id="MBB5019517.1"/>
    </source>
</evidence>
<accession>A0A840MQZ4</accession>
<gene>
    <name evidence="2" type="ORF">HNQ59_002819</name>
</gene>
<organism evidence="2 3">
    <name type="scientific">Chitinivorax tropicus</name>
    <dbReference type="NCBI Taxonomy" id="714531"/>
    <lineage>
        <taxon>Bacteria</taxon>
        <taxon>Pseudomonadati</taxon>
        <taxon>Pseudomonadota</taxon>
        <taxon>Betaproteobacteria</taxon>
        <taxon>Chitinivorax</taxon>
    </lineage>
</organism>
<dbReference type="Proteomes" id="UP000575898">
    <property type="component" value="Unassembled WGS sequence"/>
</dbReference>
<evidence type="ECO:0000313" key="3">
    <source>
        <dbReference type="Proteomes" id="UP000575898"/>
    </source>
</evidence>
<name>A0A840MQZ4_9PROT</name>
<keyword evidence="1" id="KW-0732">Signal</keyword>
<feature type="signal peptide" evidence="1">
    <location>
        <begin position="1"/>
        <end position="21"/>
    </location>
</feature>
<dbReference type="InterPro" id="IPR010281">
    <property type="entry name" value="DUF885"/>
</dbReference>
<protein>
    <submittedName>
        <fullName evidence="2">Uncharacterized protein (DUF885 family)</fullName>
    </submittedName>
</protein>
<dbReference type="RefSeq" id="WP_221320246.1">
    <property type="nucleotide sequence ID" value="NZ_JACHHY010000017.1"/>
</dbReference>
<dbReference type="AlphaFoldDB" id="A0A840MQZ4"/>
<comment type="caution">
    <text evidence="2">The sequence shown here is derived from an EMBL/GenBank/DDBJ whole genome shotgun (WGS) entry which is preliminary data.</text>
</comment>
<dbReference type="EMBL" id="JACHHY010000017">
    <property type="protein sequence ID" value="MBB5019517.1"/>
    <property type="molecule type" value="Genomic_DNA"/>
</dbReference>
<dbReference type="PANTHER" id="PTHR33361:SF2">
    <property type="entry name" value="DUF885 DOMAIN-CONTAINING PROTEIN"/>
    <property type="match status" value="1"/>
</dbReference>
<proteinExistence type="predicted"/>
<sequence>MAKSTLIALSLGLLLPLTSLANSNEWVKTSDRYTQAILEIRGKYDPEIASFDGLESYDTQTVDWGPNYRQRHAKSFRQILAKLEQAKKTERDPRVHQDLVILTRGIERDLTGRQLQQSLLLPYYNAAESIYHGLETLLQEQNTAERKQRAIERLKRYIGMLPGSQPLTEQAKARTLEALRQPGLIGPYQEELVQGIDNTPRYLDGIAELFKTAKLTGWEPAHATLSKQLHDYDQWLKQHLQPRARSQATLPAAIYLHRLQVNGVDLQPAELIERSAASFLEIRDEMQALADQIAIERKLPSKDYREVLRILLAETLPADQVLPHYQQRLKTIEAIIRRERILSLPEREAIIRLATEAEAAATPSAQMKAPRLVGNTGERGEFLIPLRNPNAQTGADTSDDLNPSASWTLTAHEARPGHELQFARMIETGVSLARALFAEDTANVEGWALYSEALIRPYMPLEGQLLSLKDRMLRIARGFLDPMVNTGQITPQEAKAFLMKEVLISEAFAQQEADRYAFRDPGQATSYYHGYLKLRALRHQTEFKLGTRFDQQAFHDFILAQGLLPPDQLTEAVKRAFIPRYQ</sequence>
<evidence type="ECO:0000256" key="1">
    <source>
        <dbReference type="SAM" id="SignalP"/>
    </source>
</evidence>
<feature type="chain" id="PRO_5032998809" evidence="1">
    <location>
        <begin position="22"/>
        <end position="582"/>
    </location>
</feature>